<keyword evidence="4" id="KW-1185">Reference proteome</keyword>
<name>A0ABT8FVL9_9MICO</name>
<feature type="domain" description="Fumarylacetoacetase-like C-terminal" evidence="2">
    <location>
        <begin position="44"/>
        <end position="233"/>
    </location>
</feature>
<dbReference type="SUPFAM" id="SSF56529">
    <property type="entry name" value="FAH"/>
    <property type="match status" value="1"/>
</dbReference>
<comment type="caution">
    <text evidence="3">The sequence shown here is derived from an EMBL/GenBank/DDBJ whole genome shotgun (WGS) entry which is preliminary data.</text>
</comment>
<evidence type="ECO:0000313" key="4">
    <source>
        <dbReference type="Proteomes" id="UP001172731"/>
    </source>
</evidence>
<evidence type="ECO:0000256" key="1">
    <source>
        <dbReference type="ARBA" id="ARBA00023239"/>
    </source>
</evidence>
<dbReference type="Pfam" id="PF01557">
    <property type="entry name" value="FAA_hydrolase"/>
    <property type="match status" value="1"/>
</dbReference>
<keyword evidence="3" id="KW-0378">Hydrolase</keyword>
<dbReference type="PANTHER" id="PTHR30143">
    <property type="entry name" value="ACID HYDRATASE"/>
    <property type="match status" value="1"/>
</dbReference>
<dbReference type="InterPro" id="IPR036663">
    <property type="entry name" value="Fumarylacetoacetase_C_sf"/>
</dbReference>
<organism evidence="3 4">
    <name type="scientific">Microbacterium aurantiacum</name>
    <dbReference type="NCBI Taxonomy" id="162393"/>
    <lineage>
        <taxon>Bacteria</taxon>
        <taxon>Bacillati</taxon>
        <taxon>Actinomycetota</taxon>
        <taxon>Actinomycetes</taxon>
        <taxon>Micrococcales</taxon>
        <taxon>Microbacteriaceae</taxon>
        <taxon>Microbacterium</taxon>
    </lineage>
</organism>
<dbReference type="Gene3D" id="3.90.850.10">
    <property type="entry name" value="Fumarylacetoacetase-like, C-terminal domain"/>
    <property type="match status" value="1"/>
</dbReference>
<gene>
    <name evidence="3" type="ORF">KZC48_13260</name>
</gene>
<dbReference type="InterPro" id="IPR050772">
    <property type="entry name" value="Hydratase-Decarb/MhpD_sf"/>
</dbReference>
<evidence type="ECO:0000313" key="3">
    <source>
        <dbReference type="EMBL" id="MDN4465356.1"/>
    </source>
</evidence>
<evidence type="ECO:0000259" key="2">
    <source>
        <dbReference type="Pfam" id="PF01557"/>
    </source>
</evidence>
<sequence>MTVIDAYAVQQALLERMVADGRSVVGRKVGLTAMPMQRAMGIAEPDYGVITDDMVFASGGDIHTAQFIFPRVEIELAFVLGDDLVGPGVTAADVLRATSHISPSIEILDSRIEMTDAATGHRRTIVDTVSDNAADAGMVIGPGMLLPSDLNPRELSALLFINGVIEETGVASAVLGHPAQAVAWLANKLGEYGQSLEAGQVVLSGSLTQSIPVTAGDVVHGDFGSLGAVTCRFV</sequence>
<dbReference type="EMBL" id="JAHWXI010000018">
    <property type="protein sequence ID" value="MDN4465356.1"/>
    <property type="molecule type" value="Genomic_DNA"/>
</dbReference>
<protein>
    <submittedName>
        <fullName evidence="3">Fumarylacetoacetate hydrolase family protein</fullName>
    </submittedName>
</protein>
<proteinExistence type="predicted"/>
<accession>A0ABT8FVL9</accession>
<dbReference type="GO" id="GO:0016787">
    <property type="term" value="F:hydrolase activity"/>
    <property type="evidence" value="ECO:0007669"/>
    <property type="project" value="UniProtKB-KW"/>
</dbReference>
<dbReference type="Proteomes" id="UP001172731">
    <property type="component" value="Unassembled WGS sequence"/>
</dbReference>
<dbReference type="InterPro" id="IPR011234">
    <property type="entry name" value="Fumarylacetoacetase-like_C"/>
</dbReference>
<reference evidence="3" key="1">
    <citation type="submission" date="2021-06" db="EMBL/GenBank/DDBJ databases">
        <title>Genome-based taxonomic framework of Microbacterium strains isolated from marine environment, the description of four new species and reclassification of four preexisting species.</title>
        <authorList>
            <person name="Lee S.D."/>
            <person name="Kim S.-M."/>
            <person name="Byeon Y.-S."/>
            <person name="Yang H.L."/>
            <person name="Kim I.S."/>
        </authorList>
    </citation>
    <scope>NUCLEOTIDE SEQUENCE</scope>
    <source>
        <strain evidence="3">KACC 20510</strain>
    </source>
</reference>
<keyword evidence="1" id="KW-0456">Lyase</keyword>
<dbReference type="PANTHER" id="PTHR30143:SF0">
    <property type="entry name" value="2-KETO-4-PENTENOATE HYDRATASE"/>
    <property type="match status" value="1"/>
</dbReference>